<organism evidence="10 11">
    <name type="scientific">Alistipes inops</name>
    <dbReference type="NCBI Taxonomy" id="1501391"/>
    <lineage>
        <taxon>Bacteria</taxon>
        <taxon>Pseudomonadati</taxon>
        <taxon>Bacteroidota</taxon>
        <taxon>Bacteroidia</taxon>
        <taxon>Bacteroidales</taxon>
        <taxon>Rikenellaceae</taxon>
        <taxon>Alistipes</taxon>
    </lineage>
</organism>
<dbReference type="NCBIfam" id="TIGR00276">
    <property type="entry name" value="tRNA epoxyqueuosine(34) reductase QueG"/>
    <property type="match status" value="1"/>
</dbReference>
<dbReference type="Pfam" id="PF13484">
    <property type="entry name" value="Fer4_16"/>
    <property type="match status" value="1"/>
</dbReference>
<keyword evidence="2" id="KW-0963">Cytoplasm</keyword>
<evidence type="ECO:0000256" key="5">
    <source>
        <dbReference type="ARBA" id="ARBA00022785"/>
    </source>
</evidence>
<proteinExistence type="predicted"/>
<dbReference type="PROSITE" id="PS00198">
    <property type="entry name" value="4FE4S_FER_1"/>
    <property type="match status" value="1"/>
</dbReference>
<evidence type="ECO:0000256" key="6">
    <source>
        <dbReference type="ARBA" id="ARBA00023002"/>
    </source>
</evidence>
<evidence type="ECO:0000313" key="11">
    <source>
        <dbReference type="Proteomes" id="UP000030889"/>
    </source>
</evidence>
<keyword evidence="5" id="KW-0671">Queuosine biosynthesis</keyword>
<dbReference type="Pfam" id="PF08331">
    <property type="entry name" value="QueG_DUF1730"/>
    <property type="match status" value="1"/>
</dbReference>
<keyword evidence="1" id="KW-0004">4Fe-4S</keyword>
<keyword evidence="7" id="KW-0408">Iron</keyword>
<evidence type="ECO:0000256" key="3">
    <source>
        <dbReference type="ARBA" id="ARBA00022694"/>
    </source>
</evidence>
<keyword evidence="8" id="KW-0411">Iron-sulfur</keyword>
<keyword evidence="11" id="KW-1185">Reference proteome</keyword>
<evidence type="ECO:0000313" key="10">
    <source>
        <dbReference type="EMBL" id="KHE42666.1"/>
    </source>
</evidence>
<keyword evidence="4" id="KW-0479">Metal-binding</keyword>
<dbReference type="PANTHER" id="PTHR30002:SF4">
    <property type="entry name" value="EPOXYQUEUOSINE REDUCTASE"/>
    <property type="match status" value="1"/>
</dbReference>
<evidence type="ECO:0000256" key="7">
    <source>
        <dbReference type="ARBA" id="ARBA00023004"/>
    </source>
</evidence>
<evidence type="ECO:0000259" key="9">
    <source>
        <dbReference type="PROSITE" id="PS51379"/>
    </source>
</evidence>
<dbReference type="SUPFAM" id="SSF46548">
    <property type="entry name" value="alpha-helical ferredoxin"/>
    <property type="match status" value="1"/>
</dbReference>
<protein>
    <recommendedName>
        <fullName evidence="9">4Fe-4S ferredoxin-type domain-containing protein</fullName>
    </recommendedName>
</protein>
<reference evidence="10 11" key="1">
    <citation type="submission" date="2014-09" db="EMBL/GenBank/DDBJ databases">
        <title>Alistipes sp. 627, sp. nov., a novel member of the family Rikenellaceae isolated from human faeces.</title>
        <authorList>
            <person name="Shkoporov A.N."/>
            <person name="Chaplin A.V."/>
            <person name="Motuzova O.V."/>
            <person name="Kafarskaia L.I."/>
            <person name="Khokhlova E.V."/>
            <person name="Efimov B.A."/>
        </authorList>
    </citation>
    <scope>NUCLEOTIDE SEQUENCE [LARGE SCALE GENOMIC DNA]</scope>
    <source>
        <strain evidence="10 11">627</strain>
    </source>
</reference>
<evidence type="ECO:0000256" key="4">
    <source>
        <dbReference type="ARBA" id="ARBA00022723"/>
    </source>
</evidence>
<evidence type="ECO:0000256" key="8">
    <source>
        <dbReference type="ARBA" id="ARBA00023014"/>
    </source>
</evidence>
<keyword evidence="6" id="KW-0560">Oxidoreductase</keyword>
<dbReference type="InterPro" id="IPR017900">
    <property type="entry name" value="4Fe4S_Fe_S_CS"/>
</dbReference>
<evidence type="ECO:0000256" key="1">
    <source>
        <dbReference type="ARBA" id="ARBA00022485"/>
    </source>
</evidence>
<dbReference type="Proteomes" id="UP000030889">
    <property type="component" value="Unassembled WGS sequence"/>
</dbReference>
<evidence type="ECO:0000256" key="2">
    <source>
        <dbReference type="ARBA" id="ARBA00022490"/>
    </source>
</evidence>
<feature type="domain" description="4Fe-4S ferredoxin-type" evidence="9">
    <location>
        <begin position="173"/>
        <end position="206"/>
    </location>
</feature>
<dbReference type="InterPro" id="IPR013542">
    <property type="entry name" value="QueG_DUF1730"/>
</dbReference>
<dbReference type="InterPro" id="IPR004453">
    <property type="entry name" value="QueG"/>
</dbReference>
<gene>
    <name evidence="10" type="ORF">LG35_03500</name>
</gene>
<keyword evidence="3" id="KW-0819">tRNA processing</keyword>
<dbReference type="PANTHER" id="PTHR30002">
    <property type="entry name" value="EPOXYQUEUOSINE REDUCTASE"/>
    <property type="match status" value="1"/>
</dbReference>
<dbReference type="Gene3D" id="3.30.70.20">
    <property type="match status" value="1"/>
</dbReference>
<sequence>MLQAREIKQAAAAAGFDLCGICRVRNFSAEQTFFEGWLERGFDGGLGYLRRNVEKRFSPAELMPGAHSVVVCGVSYKNDTSLGYGDTAVPKVASYACSGDYHVAVKEMLYETAARLGLKEDGTGFRAFTDTAPLLEKRLACEAGLGFIGRNTLLVSPRYGSFLLLGELVVDVPVDTYDRPYEGIGCGACRRCVEHCPAGALTGEGLDARRCISRLTVEPHPERVPALAQRIGASTAGWIFGCDDCQNVCPYNLRAPFFANPRFRPLFSPADMPACRWLEMTQAEFDARFGATPMARSGLARIKELLRR</sequence>
<name>A0ABR4YK96_9BACT</name>
<comment type="caution">
    <text evidence="10">The sequence shown here is derived from an EMBL/GenBank/DDBJ whole genome shotgun (WGS) entry which is preliminary data.</text>
</comment>
<dbReference type="EMBL" id="JRGF01000003">
    <property type="protein sequence ID" value="KHE42666.1"/>
    <property type="molecule type" value="Genomic_DNA"/>
</dbReference>
<dbReference type="InterPro" id="IPR017896">
    <property type="entry name" value="4Fe4S_Fe-S-bd"/>
</dbReference>
<accession>A0ABR4YK96</accession>
<dbReference type="PROSITE" id="PS51379">
    <property type="entry name" value="4FE4S_FER_2"/>
    <property type="match status" value="1"/>
</dbReference>